<accession>A0A6J5RGF7</accession>
<dbReference type="EMBL" id="LR798428">
    <property type="protein sequence ID" value="CAB5231517.1"/>
    <property type="molecule type" value="Genomic_DNA"/>
</dbReference>
<proteinExistence type="predicted"/>
<evidence type="ECO:0000313" key="3">
    <source>
        <dbReference type="EMBL" id="CAB4192748.1"/>
    </source>
</evidence>
<name>A0A6J5RGF7_9CAUD</name>
<reference evidence="3" key="1">
    <citation type="submission" date="2020-05" db="EMBL/GenBank/DDBJ databases">
        <authorList>
            <person name="Chiriac C."/>
            <person name="Salcher M."/>
            <person name="Ghai R."/>
            <person name="Kavagutti S V."/>
        </authorList>
    </citation>
    <scope>NUCLEOTIDE SEQUENCE</scope>
</reference>
<dbReference type="EMBL" id="LR796919">
    <property type="protein sequence ID" value="CAB4173629.1"/>
    <property type="molecule type" value="Genomic_DNA"/>
</dbReference>
<sequence length="137" mass="14713">MKCRYCDPATSTDAIVHIDGDIMSAYPARVRTDYRWNGWACPAFDFATAMKVCADSHTLAAEYGADGVEIASFDPATLEIVMFGGGRGAGDAPLRISATPCCGKYDIGAMNWTWHEANTQPEVGDLPAYTGVHLTSL</sequence>
<evidence type="ECO:0000313" key="1">
    <source>
        <dbReference type="EMBL" id="CAB4173629.1"/>
    </source>
</evidence>
<evidence type="ECO:0000313" key="4">
    <source>
        <dbReference type="EMBL" id="CAB5231517.1"/>
    </source>
</evidence>
<dbReference type="EMBL" id="LR797071">
    <property type="protein sequence ID" value="CAB4184996.1"/>
    <property type="molecule type" value="Genomic_DNA"/>
</dbReference>
<gene>
    <name evidence="2" type="ORF">UFOVP1131_110</name>
    <name evidence="3" type="ORF">UFOVP1245_76</name>
    <name evidence="4" type="ORF">UFOVP1582_102</name>
    <name evidence="1" type="ORF">UFOVP966_1</name>
</gene>
<protein>
    <submittedName>
        <fullName evidence="3">Uncharacterized protein</fullName>
    </submittedName>
</protein>
<organism evidence="3">
    <name type="scientific">uncultured Caudovirales phage</name>
    <dbReference type="NCBI Taxonomy" id="2100421"/>
    <lineage>
        <taxon>Viruses</taxon>
        <taxon>Duplodnaviria</taxon>
        <taxon>Heunggongvirae</taxon>
        <taxon>Uroviricota</taxon>
        <taxon>Caudoviricetes</taxon>
        <taxon>Peduoviridae</taxon>
        <taxon>Maltschvirus</taxon>
        <taxon>Maltschvirus maltsch</taxon>
    </lineage>
</organism>
<evidence type="ECO:0000313" key="2">
    <source>
        <dbReference type="EMBL" id="CAB4184996.1"/>
    </source>
</evidence>
<dbReference type="EMBL" id="LR797185">
    <property type="protein sequence ID" value="CAB4192748.1"/>
    <property type="molecule type" value="Genomic_DNA"/>
</dbReference>